<evidence type="ECO:0000256" key="5">
    <source>
        <dbReference type="ARBA" id="ARBA00022605"/>
    </source>
</evidence>
<proteinExistence type="inferred from homology"/>
<evidence type="ECO:0000313" key="11">
    <source>
        <dbReference type="Proteomes" id="UP000034320"/>
    </source>
</evidence>
<dbReference type="UniPathway" id="UPA00049">
    <property type="reaction ID" value="UER00059"/>
</dbReference>
<dbReference type="InterPro" id="IPR019455">
    <property type="entry name" value="Acetolactate_synth_ssu_C"/>
</dbReference>
<dbReference type="InterPro" id="IPR039557">
    <property type="entry name" value="AHAS_ACT"/>
</dbReference>
<dbReference type="GO" id="GO:0003984">
    <property type="term" value="F:acetolactate synthase activity"/>
    <property type="evidence" value="ECO:0007669"/>
    <property type="project" value="UniProtKB-UniRule"/>
</dbReference>
<keyword evidence="6 8" id="KW-0100">Branched-chain amino acid biosynthesis</keyword>
<gene>
    <name evidence="10" type="ORF">UV09_C0014G0046</name>
</gene>
<evidence type="ECO:0000256" key="2">
    <source>
        <dbReference type="ARBA" id="ARBA00005025"/>
    </source>
</evidence>
<evidence type="ECO:0000259" key="9">
    <source>
        <dbReference type="PROSITE" id="PS51671"/>
    </source>
</evidence>
<dbReference type="GO" id="GO:0009099">
    <property type="term" value="P:L-valine biosynthetic process"/>
    <property type="evidence" value="ECO:0007669"/>
    <property type="project" value="UniProtKB-UniRule"/>
</dbReference>
<dbReference type="InterPro" id="IPR054480">
    <property type="entry name" value="AHAS_small-like_ACT"/>
</dbReference>
<organism evidence="10 11">
    <name type="scientific">Candidatus Gottesmanbacteria bacterium GW2011_GWA2_42_18</name>
    <dbReference type="NCBI Taxonomy" id="1618442"/>
    <lineage>
        <taxon>Bacteria</taxon>
        <taxon>Candidatus Gottesmaniibacteriota</taxon>
    </lineage>
</organism>
<evidence type="ECO:0000256" key="8">
    <source>
        <dbReference type="RuleBase" id="RU368092"/>
    </source>
</evidence>
<comment type="pathway">
    <text evidence="1 8">Amino-acid biosynthesis; L-isoleucine biosynthesis; L-isoleucine from 2-oxobutanoate: step 1/4.</text>
</comment>
<evidence type="ECO:0000256" key="6">
    <source>
        <dbReference type="ARBA" id="ARBA00023304"/>
    </source>
</evidence>
<comment type="catalytic activity">
    <reaction evidence="7 8">
        <text>2 pyruvate + H(+) = (2S)-2-acetolactate + CO2</text>
        <dbReference type="Rhea" id="RHEA:25249"/>
        <dbReference type="ChEBI" id="CHEBI:15361"/>
        <dbReference type="ChEBI" id="CHEBI:15378"/>
        <dbReference type="ChEBI" id="CHEBI:16526"/>
        <dbReference type="ChEBI" id="CHEBI:58476"/>
        <dbReference type="EC" id="2.2.1.6"/>
    </reaction>
</comment>
<dbReference type="Pfam" id="PF22629">
    <property type="entry name" value="ACT_AHAS_ss"/>
    <property type="match status" value="1"/>
</dbReference>
<evidence type="ECO:0000256" key="3">
    <source>
        <dbReference type="ARBA" id="ARBA00006341"/>
    </source>
</evidence>
<dbReference type="GO" id="GO:1990610">
    <property type="term" value="F:acetolactate synthase regulator activity"/>
    <property type="evidence" value="ECO:0007669"/>
    <property type="project" value="UniProtKB-UniRule"/>
</dbReference>
<comment type="subunit">
    <text evidence="4 8">Dimer of large and small chains.</text>
</comment>
<evidence type="ECO:0000313" key="10">
    <source>
        <dbReference type="EMBL" id="KKS46726.1"/>
    </source>
</evidence>
<dbReference type="SUPFAM" id="SSF55021">
    <property type="entry name" value="ACT-like"/>
    <property type="match status" value="2"/>
</dbReference>
<dbReference type="EMBL" id="LCDD01000014">
    <property type="protein sequence ID" value="KKS46726.1"/>
    <property type="molecule type" value="Genomic_DNA"/>
</dbReference>
<protein>
    <recommendedName>
        <fullName evidence="8">Acetolactate synthase small subunit</fullName>
        <shortName evidence="8">AHAS</shortName>
        <shortName evidence="8">ALS</shortName>
        <ecNumber evidence="8">2.2.1.6</ecNumber>
    </recommendedName>
    <alternativeName>
        <fullName evidence="8">Acetohydroxy-acid synthase small subunit</fullName>
    </alternativeName>
</protein>
<dbReference type="Proteomes" id="UP000034320">
    <property type="component" value="Unassembled WGS sequence"/>
</dbReference>
<dbReference type="PANTHER" id="PTHR30239">
    <property type="entry name" value="ACETOLACTATE SYNTHASE SMALL SUBUNIT"/>
    <property type="match status" value="1"/>
</dbReference>
<keyword evidence="8" id="KW-0808">Transferase</keyword>
<name>A0A0G1BKC7_9BACT</name>
<dbReference type="Gene3D" id="3.30.70.1150">
    <property type="entry name" value="ACT-like. Chain A, domain 2"/>
    <property type="match status" value="1"/>
</dbReference>
<keyword evidence="5 8" id="KW-0028">Amino-acid biosynthesis</keyword>
<dbReference type="PROSITE" id="PS51671">
    <property type="entry name" value="ACT"/>
    <property type="match status" value="1"/>
</dbReference>
<dbReference type="CDD" id="cd04878">
    <property type="entry name" value="ACT_AHAS"/>
    <property type="match status" value="1"/>
</dbReference>
<dbReference type="Gene3D" id="3.30.70.260">
    <property type="match status" value="1"/>
</dbReference>
<evidence type="ECO:0000256" key="7">
    <source>
        <dbReference type="ARBA" id="ARBA00048670"/>
    </source>
</evidence>
<dbReference type="UniPathway" id="UPA00047">
    <property type="reaction ID" value="UER00055"/>
</dbReference>
<evidence type="ECO:0000256" key="4">
    <source>
        <dbReference type="ARBA" id="ARBA00011744"/>
    </source>
</evidence>
<dbReference type="NCBIfam" id="TIGR00119">
    <property type="entry name" value="acolac_sm"/>
    <property type="match status" value="1"/>
</dbReference>
<comment type="pathway">
    <text evidence="2 8">Amino-acid biosynthesis; L-valine biosynthesis; L-valine from pyruvate: step 1/4.</text>
</comment>
<dbReference type="InterPro" id="IPR027271">
    <property type="entry name" value="Acetolactate_synth/TF_NikR_C"/>
</dbReference>
<comment type="similarity">
    <text evidence="3 8">Belongs to the acetolactate synthase small subunit family.</text>
</comment>
<dbReference type="AlphaFoldDB" id="A0A0G1BKC7"/>
<dbReference type="GO" id="GO:0005829">
    <property type="term" value="C:cytosol"/>
    <property type="evidence" value="ECO:0007669"/>
    <property type="project" value="TreeGrafter"/>
</dbReference>
<comment type="caution">
    <text evidence="10">The sequence shown here is derived from an EMBL/GenBank/DDBJ whole genome shotgun (WGS) entry which is preliminary data.</text>
</comment>
<dbReference type="NCBIfam" id="NF008864">
    <property type="entry name" value="PRK11895.1"/>
    <property type="match status" value="1"/>
</dbReference>
<dbReference type="PANTHER" id="PTHR30239:SF0">
    <property type="entry name" value="ACETOLACTATE SYNTHASE SMALL SUBUNIT 1, CHLOROPLASTIC"/>
    <property type="match status" value="1"/>
</dbReference>
<reference evidence="10 11" key="1">
    <citation type="journal article" date="2015" name="Nature">
        <title>rRNA introns, odd ribosomes, and small enigmatic genomes across a large radiation of phyla.</title>
        <authorList>
            <person name="Brown C.T."/>
            <person name="Hug L.A."/>
            <person name="Thomas B.C."/>
            <person name="Sharon I."/>
            <person name="Castelle C.J."/>
            <person name="Singh A."/>
            <person name="Wilkins M.J."/>
            <person name="Williams K.H."/>
            <person name="Banfield J.F."/>
        </authorList>
    </citation>
    <scope>NUCLEOTIDE SEQUENCE [LARGE SCALE GENOMIC DNA]</scope>
</reference>
<dbReference type="EC" id="2.2.1.6" evidence="8"/>
<dbReference type="InterPro" id="IPR004789">
    <property type="entry name" value="Acetalactate_synth_ssu"/>
</dbReference>
<dbReference type="InterPro" id="IPR002912">
    <property type="entry name" value="ACT_dom"/>
</dbReference>
<dbReference type="Pfam" id="PF10369">
    <property type="entry name" value="ALS_ss_C"/>
    <property type="match status" value="1"/>
</dbReference>
<dbReference type="InterPro" id="IPR045865">
    <property type="entry name" value="ACT-like_dom_sf"/>
</dbReference>
<evidence type="ECO:0000256" key="1">
    <source>
        <dbReference type="ARBA" id="ARBA00004974"/>
    </source>
</evidence>
<sequence length="160" mass="18545">MSGELSNIIIWAENKPGVFFRILWLFRRKQFNIESATVGHSETPGISRFTITVYGHHEQITNMVKQVRKLVNVVKAESLQSEMLVLRELALMKVAVKNVREKSNILRVIEHFRGRCINMAKNSLIIEVTGDENKIDAFYENMKDFVMLEFVRTGRTALFK</sequence>
<comment type="function">
    <text evidence="8">Catalyzes the conversion of 2 pyruvate molecules into acetolactate in the first common step of the biosynthetic pathway of the branched-amino acids such as leucine, isoleucine, and valine.</text>
</comment>
<feature type="domain" description="ACT" evidence="9">
    <location>
        <begin position="7"/>
        <end position="81"/>
    </location>
</feature>
<accession>A0A0G1BKC7</accession>
<dbReference type="GO" id="GO:0009097">
    <property type="term" value="P:isoleucine biosynthetic process"/>
    <property type="evidence" value="ECO:0007669"/>
    <property type="project" value="UniProtKB-UniRule"/>
</dbReference>